<feature type="domain" description="PPIase FKBP-type" evidence="8">
    <location>
        <begin position="215"/>
        <end position="306"/>
    </location>
</feature>
<dbReference type="EC" id="5.2.1.8" evidence="6"/>
<dbReference type="GO" id="GO:0016853">
    <property type="term" value="F:isomerase activity"/>
    <property type="evidence" value="ECO:0007669"/>
    <property type="project" value="UniProtKB-KW"/>
</dbReference>
<dbReference type="PROSITE" id="PS50059">
    <property type="entry name" value="FKBP_PPIASE"/>
    <property type="match status" value="2"/>
</dbReference>
<proteinExistence type="inferred from homology"/>
<comment type="caution">
    <text evidence="9">The sequence shown here is derived from an EMBL/GenBank/DDBJ whole genome shotgun (WGS) entry which is preliminary data.</text>
</comment>
<sequence>MKSYFSAALTRLFLLTLLASAGLFTTACKKDDPEIADYSAVDQETITNYLAANNITTSQKQPSGLQFIPVRTNANAPKVTAGTSVAVLYTGHLLDAAGTVFDASAKHTNPLLTFVPGANQIIAGFDEGVSLMHVGDKAEFLLPSALGYGTKAVGSIPANSVLRFEVEVVDVPTYDDNLITTYLGTKSITTAQKQASGLYFLPVTTNASAVRPAIGNTVTVLYTGHLFDATGTVFDASSLHNNAPISFTFGRGQLITGFEEGIALMHKGDKAELMLPSALAYGVQGSSGGITPNSALRFEVEVVDIK</sequence>
<dbReference type="PANTHER" id="PTHR43811">
    <property type="entry name" value="FKBP-TYPE PEPTIDYL-PROLYL CIS-TRANS ISOMERASE FKPA"/>
    <property type="match status" value="1"/>
</dbReference>
<dbReference type="Proteomes" id="UP000625631">
    <property type="component" value="Unassembled WGS sequence"/>
</dbReference>
<evidence type="ECO:0000256" key="3">
    <source>
        <dbReference type="ARBA" id="ARBA00023110"/>
    </source>
</evidence>
<organism evidence="9 10">
    <name type="scientific">Hymenobacter negativus</name>
    <dbReference type="NCBI Taxonomy" id="2795026"/>
    <lineage>
        <taxon>Bacteria</taxon>
        <taxon>Pseudomonadati</taxon>
        <taxon>Bacteroidota</taxon>
        <taxon>Cytophagia</taxon>
        <taxon>Cytophagales</taxon>
        <taxon>Hymenobacteraceae</taxon>
        <taxon>Hymenobacter</taxon>
    </lineage>
</organism>
<keyword evidence="3 5" id="KW-0697">Rotamase</keyword>
<comment type="catalytic activity">
    <reaction evidence="1 5 6">
        <text>[protein]-peptidylproline (omega=180) = [protein]-peptidylproline (omega=0)</text>
        <dbReference type="Rhea" id="RHEA:16237"/>
        <dbReference type="Rhea" id="RHEA-COMP:10747"/>
        <dbReference type="Rhea" id="RHEA-COMP:10748"/>
        <dbReference type="ChEBI" id="CHEBI:83833"/>
        <dbReference type="ChEBI" id="CHEBI:83834"/>
        <dbReference type="EC" id="5.2.1.8"/>
    </reaction>
</comment>
<dbReference type="RefSeq" id="WP_198074320.1">
    <property type="nucleotide sequence ID" value="NZ_JAEDAE010000001.1"/>
</dbReference>
<feature type="chain" id="PRO_5046896104" description="Peptidyl-prolyl cis-trans isomerase" evidence="7">
    <location>
        <begin position="22"/>
        <end position="306"/>
    </location>
</feature>
<evidence type="ECO:0000256" key="4">
    <source>
        <dbReference type="ARBA" id="ARBA00023235"/>
    </source>
</evidence>
<dbReference type="InterPro" id="IPR001179">
    <property type="entry name" value="PPIase_FKBP_dom"/>
</dbReference>
<evidence type="ECO:0000256" key="5">
    <source>
        <dbReference type="PROSITE-ProRule" id="PRU00277"/>
    </source>
</evidence>
<dbReference type="SUPFAM" id="SSF54534">
    <property type="entry name" value="FKBP-like"/>
    <property type="match status" value="2"/>
</dbReference>
<dbReference type="PANTHER" id="PTHR43811:SF19">
    <property type="entry name" value="39 KDA FK506-BINDING NUCLEAR PROTEIN"/>
    <property type="match status" value="1"/>
</dbReference>
<gene>
    <name evidence="9" type="ORF">I7X13_03160</name>
</gene>
<dbReference type="InterPro" id="IPR046357">
    <property type="entry name" value="PPIase_dom_sf"/>
</dbReference>
<evidence type="ECO:0000256" key="6">
    <source>
        <dbReference type="RuleBase" id="RU003915"/>
    </source>
</evidence>
<keyword evidence="7" id="KW-0732">Signal</keyword>
<dbReference type="EMBL" id="JAEDAE010000001">
    <property type="protein sequence ID" value="MBH8557031.1"/>
    <property type="molecule type" value="Genomic_DNA"/>
</dbReference>
<name>A0ABS0Q2Z5_9BACT</name>
<protein>
    <recommendedName>
        <fullName evidence="6">Peptidyl-prolyl cis-trans isomerase</fullName>
        <ecNumber evidence="6">5.2.1.8</ecNumber>
    </recommendedName>
</protein>
<evidence type="ECO:0000256" key="7">
    <source>
        <dbReference type="SAM" id="SignalP"/>
    </source>
</evidence>
<dbReference type="Gene3D" id="3.10.50.40">
    <property type="match status" value="2"/>
</dbReference>
<feature type="signal peptide" evidence="7">
    <location>
        <begin position="1"/>
        <end position="21"/>
    </location>
</feature>
<accession>A0ABS0Q2Z5</accession>
<evidence type="ECO:0000313" key="9">
    <source>
        <dbReference type="EMBL" id="MBH8557031.1"/>
    </source>
</evidence>
<evidence type="ECO:0000256" key="2">
    <source>
        <dbReference type="ARBA" id="ARBA00006577"/>
    </source>
</evidence>
<keyword evidence="10" id="KW-1185">Reference proteome</keyword>
<reference evidence="9 10" key="1">
    <citation type="submission" date="2020-12" db="EMBL/GenBank/DDBJ databases">
        <title>Hymenobacter sp.</title>
        <authorList>
            <person name="Kim M.K."/>
        </authorList>
    </citation>
    <scope>NUCLEOTIDE SEQUENCE [LARGE SCALE GENOMIC DNA]</scope>
    <source>
        <strain evidence="9 10">BT442</strain>
    </source>
</reference>
<dbReference type="Pfam" id="PF00254">
    <property type="entry name" value="FKBP_C"/>
    <property type="match status" value="2"/>
</dbReference>
<evidence type="ECO:0000313" key="10">
    <source>
        <dbReference type="Proteomes" id="UP000625631"/>
    </source>
</evidence>
<evidence type="ECO:0000259" key="8">
    <source>
        <dbReference type="PROSITE" id="PS50059"/>
    </source>
</evidence>
<feature type="domain" description="PPIase FKBP-type" evidence="8">
    <location>
        <begin position="82"/>
        <end position="172"/>
    </location>
</feature>
<comment type="similarity">
    <text evidence="2 6">Belongs to the FKBP-type PPIase family.</text>
</comment>
<evidence type="ECO:0000256" key="1">
    <source>
        <dbReference type="ARBA" id="ARBA00000971"/>
    </source>
</evidence>
<dbReference type="PROSITE" id="PS51257">
    <property type="entry name" value="PROKAR_LIPOPROTEIN"/>
    <property type="match status" value="1"/>
</dbReference>
<keyword evidence="4 5" id="KW-0413">Isomerase</keyword>